<keyword evidence="11" id="KW-0472">Membrane</keyword>
<comment type="catalytic activity">
    <reaction evidence="1">
        <text>ATP + protein L-histidine = ADP + protein N-phospho-L-histidine.</text>
        <dbReference type="EC" id="2.7.13.3"/>
    </reaction>
</comment>
<evidence type="ECO:0000259" key="12">
    <source>
        <dbReference type="PROSITE" id="PS50109"/>
    </source>
</evidence>
<dbReference type="AlphaFoldDB" id="E8QXL6"/>
<dbReference type="PANTHER" id="PTHR43065">
    <property type="entry name" value="SENSOR HISTIDINE KINASE"/>
    <property type="match status" value="1"/>
</dbReference>
<feature type="transmembrane region" description="Helical" evidence="11">
    <location>
        <begin position="157"/>
        <end position="183"/>
    </location>
</feature>
<evidence type="ECO:0000256" key="1">
    <source>
        <dbReference type="ARBA" id="ARBA00000085"/>
    </source>
</evidence>
<feature type="region of interest" description="Disordered" evidence="10">
    <location>
        <begin position="1"/>
        <end position="22"/>
    </location>
</feature>
<evidence type="ECO:0000256" key="11">
    <source>
        <dbReference type="SAM" id="Phobius"/>
    </source>
</evidence>
<dbReference type="PROSITE" id="PS50109">
    <property type="entry name" value="HIS_KIN"/>
    <property type="match status" value="1"/>
</dbReference>
<dbReference type="SMART" id="SM00387">
    <property type="entry name" value="HATPase_c"/>
    <property type="match status" value="1"/>
</dbReference>
<evidence type="ECO:0000313" key="13">
    <source>
        <dbReference type="EMBL" id="ADV63064.1"/>
    </source>
</evidence>
<evidence type="ECO:0000256" key="4">
    <source>
        <dbReference type="ARBA" id="ARBA00022679"/>
    </source>
</evidence>
<dbReference type="InterPro" id="IPR004358">
    <property type="entry name" value="Sig_transdc_His_kin-like_C"/>
</dbReference>
<evidence type="ECO:0000256" key="3">
    <source>
        <dbReference type="ARBA" id="ARBA00022553"/>
    </source>
</evidence>
<keyword evidence="4" id="KW-0808">Transferase</keyword>
<dbReference type="PRINTS" id="PR00344">
    <property type="entry name" value="BCTRLSENSOR"/>
</dbReference>
<evidence type="ECO:0000256" key="10">
    <source>
        <dbReference type="SAM" id="MobiDB-lite"/>
    </source>
</evidence>
<keyword evidence="9" id="KW-0175">Coiled coil</keyword>
<feature type="transmembrane region" description="Helical" evidence="11">
    <location>
        <begin position="87"/>
        <end position="107"/>
    </location>
</feature>
<dbReference type="Gene3D" id="1.10.287.130">
    <property type="match status" value="1"/>
</dbReference>
<dbReference type="Gene3D" id="3.30.565.10">
    <property type="entry name" value="Histidine kinase-like ATPase, C-terminal domain"/>
    <property type="match status" value="1"/>
</dbReference>
<dbReference type="SUPFAM" id="SSF47384">
    <property type="entry name" value="Homodimeric domain of signal transducing histidine kinase"/>
    <property type="match status" value="1"/>
</dbReference>
<evidence type="ECO:0000256" key="9">
    <source>
        <dbReference type="SAM" id="Coils"/>
    </source>
</evidence>
<feature type="region of interest" description="Disordered" evidence="10">
    <location>
        <begin position="456"/>
        <end position="482"/>
    </location>
</feature>
<dbReference type="CDD" id="cd00082">
    <property type="entry name" value="HisKA"/>
    <property type="match status" value="1"/>
</dbReference>
<keyword evidence="11" id="KW-0812">Transmembrane</keyword>
<keyword evidence="3" id="KW-0597">Phosphoprotein</keyword>
<feature type="domain" description="Histidine kinase" evidence="12">
    <location>
        <begin position="237"/>
        <end position="452"/>
    </location>
</feature>
<dbReference type="Pfam" id="PF02518">
    <property type="entry name" value="HATPase_c"/>
    <property type="match status" value="1"/>
</dbReference>
<keyword evidence="5" id="KW-0547">Nucleotide-binding</keyword>
<dbReference type="eggNOG" id="COG4191">
    <property type="taxonomic scope" value="Bacteria"/>
</dbReference>
<dbReference type="EC" id="2.7.13.3" evidence="2"/>
<feature type="compositionally biased region" description="Low complexity" evidence="10">
    <location>
        <begin position="1"/>
        <end position="14"/>
    </location>
</feature>
<dbReference type="SUPFAM" id="SSF55874">
    <property type="entry name" value="ATPase domain of HSP90 chaperone/DNA topoisomerase II/histidine kinase"/>
    <property type="match status" value="1"/>
</dbReference>
<feature type="coiled-coil region" evidence="9">
    <location>
        <begin position="183"/>
        <end position="221"/>
    </location>
</feature>
<feature type="compositionally biased region" description="Polar residues" evidence="10">
    <location>
        <begin position="466"/>
        <end position="482"/>
    </location>
</feature>
<keyword evidence="8" id="KW-0902">Two-component regulatory system</keyword>
<dbReference type="GO" id="GO:0000155">
    <property type="term" value="F:phosphorelay sensor kinase activity"/>
    <property type="evidence" value="ECO:0007669"/>
    <property type="project" value="InterPro"/>
</dbReference>
<evidence type="ECO:0000256" key="7">
    <source>
        <dbReference type="ARBA" id="ARBA00022840"/>
    </source>
</evidence>
<dbReference type="InterPro" id="IPR005467">
    <property type="entry name" value="His_kinase_dom"/>
</dbReference>
<dbReference type="Pfam" id="PF00512">
    <property type="entry name" value="HisKA"/>
    <property type="match status" value="1"/>
</dbReference>
<dbReference type="KEGG" id="ipa:Isop_2492"/>
<keyword evidence="7" id="KW-0067">ATP-binding</keyword>
<dbReference type="EMBL" id="CP002353">
    <property type="protein sequence ID" value="ADV63064.1"/>
    <property type="molecule type" value="Genomic_DNA"/>
</dbReference>
<feature type="transmembrane region" description="Helical" evidence="11">
    <location>
        <begin position="134"/>
        <end position="151"/>
    </location>
</feature>
<dbReference type="STRING" id="575540.Isop_2492"/>
<organism evidence="13 14">
    <name type="scientific">Isosphaera pallida (strain ATCC 43644 / DSM 9630 / IS1B)</name>
    <dbReference type="NCBI Taxonomy" id="575540"/>
    <lineage>
        <taxon>Bacteria</taxon>
        <taxon>Pseudomonadati</taxon>
        <taxon>Planctomycetota</taxon>
        <taxon>Planctomycetia</taxon>
        <taxon>Isosphaerales</taxon>
        <taxon>Isosphaeraceae</taxon>
        <taxon>Isosphaera</taxon>
    </lineage>
</organism>
<keyword evidence="11" id="KW-1133">Transmembrane helix</keyword>
<gene>
    <name evidence="13" type="ordered locus">Isop_2492</name>
</gene>
<feature type="transmembrane region" description="Helical" evidence="11">
    <location>
        <begin position="57"/>
        <end position="75"/>
    </location>
</feature>
<dbReference type="InterPro" id="IPR003661">
    <property type="entry name" value="HisK_dim/P_dom"/>
</dbReference>
<evidence type="ECO:0000256" key="2">
    <source>
        <dbReference type="ARBA" id="ARBA00012438"/>
    </source>
</evidence>
<dbReference type="InterPro" id="IPR036890">
    <property type="entry name" value="HATPase_C_sf"/>
</dbReference>
<proteinExistence type="predicted"/>
<dbReference type="InterPro" id="IPR036097">
    <property type="entry name" value="HisK_dim/P_sf"/>
</dbReference>
<accession>E8QXL6</accession>
<reference key="1">
    <citation type="submission" date="2010-11" db="EMBL/GenBank/DDBJ databases">
        <title>The complete sequence of chromosome of Isophaera pallida ATCC 43644.</title>
        <authorList>
            <consortium name="US DOE Joint Genome Institute (JGI-PGF)"/>
            <person name="Lucas S."/>
            <person name="Copeland A."/>
            <person name="Lapidus A."/>
            <person name="Bruce D."/>
            <person name="Goodwin L."/>
            <person name="Pitluck S."/>
            <person name="Kyrpides N."/>
            <person name="Mavromatis K."/>
            <person name="Pagani I."/>
            <person name="Ivanova N."/>
            <person name="Saunders E."/>
            <person name="Brettin T."/>
            <person name="Detter J.C."/>
            <person name="Han C."/>
            <person name="Tapia R."/>
            <person name="Land M."/>
            <person name="Hauser L."/>
            <person name="Markowitz V."/>
            <person name="Cheng J.-F."/>
            <person name="Hugenholtz P."/>
            <person name="Woyke T."/>
            <person name="Wu D."/>
            <person name="Eisen J.A."/>
        </authorList>
    </citation>
    <scope>NUCLEOTIDE SEQUENCE</scope>
    <source>
        <strain>ATCC 43644</strain>
    </source>
</reference>
<evidence type="ECO:0000256" key="5">
    <source>
        <dbReference type="ARBA" id="ARBA00022741"/>
    </source>
</evidence>
<sequence>MATASLSPPTSSEPDPTPRWVNDPVPGMEAIVVKTRWFGIIAGLVLVETREGLASPAALWAILLLGAAFAALDTWHHLHGRVFLRHWPRFVALMEAAFIGLLCYFDTGLTSPFQYYYILSLICCAFRYPPGYSWLTFGFDCLSLAVLGWVLRADRDVAGASLPLMVALLAWVTWTSSSLADLLKRTSAQLKRLNHDLERHRDQLEQRVAERTAALRQAQARTLHQEKMAAFGLLAAGIAHEVGNPLTAISSLIQMLRRKHDDPATAEKLDLIGNQVIRIQTILRELVGFSRPASTLETPVQLREVVADALSIAKYYHQFKNRIIETDLPDDLPRVRAVKDKLVQVVLNLTMNALDATGKGGRILWSARVVAEGDATGSQASGLVLRVDDDGPGVPQAEIPLLFEAHHTTKRQGTGLGLFVCRGIVEELGGTITYEPGSLGGAGFVVRLPSERLERAEASRFPPLDSSGSMSTPALPTTAGAS</sequence>
<dbReference type="GO" id="GO:0005524">
    <property type="term" value="F:ATP binding"/>
    <property type="evidence" value="ECO:0007669"/>
    <property type="project" value="UniProtKB-KW"/>
</dbReference>
<dbReference type="SMART" id="SM00388">
    <property type="entry name" value="HisKA"/>
    <property type="match status" value="1"/>
</dbReference>
<reference evidence="13 14" key="2">
    <citation type="journal article" date="2011" name="Stand. Genomic Sci.">
        <title>Complete genome sequence of Isosphaera pallida type strain (IS1B).</title>
        <authorList>
            <consortium name="US DOE Joint Genome Institute (JGI-PGF)"/>
            <person name="Goker M."/>
            <person name="Cleland D."/>
            <person name="Saunders E."/>
            <person name="Lapidus A."/>
            <person name="Nolan M."/>
            <person name="Lucas S."/>
            <person name="Hammon N."/>
            <person name="Deshpande S."/>
            <person name="Cheng J.F."/>
            <person name="Tapia R."/>
            <person name="Han C."/>
            <person name="Goodwin L."/>
            <person name="Pitluck S."/>
            <person name="Liolios K."/>
            <person name="Pagani I."/>
            <person name="Ivanova N."/>
            <person name="Mavromatis K."/>
            <person name="Pati A."/>
            <person name="Chen A."/>
            <person name="Palaniappan K."/>
            <person name="Land M."/>
            <person name="Hauser L."/>
            <person name="Chang Y.J."/>
            <person name="Jeffries C.D."/>
            <person name="Detter J.C."/>
            <person name="Beck B."/>
            <person name="Woyke T."/>
            <person name="Bristow J."/>
            <person name="Eisen J.A."/>
            <person name="Markowitz V."/>
            <person name="Hugenholtz P."/>
            <person name="Kyrpides N.C."/>
            <person name="Klenk H.P."/>
        </authorList>
    </citation>
    <scope>NUCLEOTIDE SEQUENCE [LARGE SCALE GENOMIC DNA]</scope>
    <source>
        <strain evidence="14">ATCC 43644 / DSM 9630 / IS1B</strain>
    </source>
</reference>
<keyword evidence="6 13" id="KW-0418">Kinase</keyword>
<evidence type="ECO:0000256" key="8">
    <source>
        <dbReference type="ARBA" id="ARBA00023012"/>
    </source>
</evidence>
<keyword evidence="14" id="KW-1185">Reference proteome</keyword>
<dbReference type="PANTHER" id="PTHR43065:SF10">
    <property type="entry name" value="PEROXIDE STRESS-ACTIVATED HISTIDINE KINASE MAK3"/>
    <property type="match status" value="1"/>
</dbReference>
<evidence type="ECO:0000313" key="14">
    <source>
        <dbReference type="Proteomes" id="UP000008631"/>
    </source>
</evidence>
<evidence type="ECO:0000256" key="6">
    <source>
        <dbReference type="ARBA" id="ARBA00022777"/>
    </source>
</evidence>
<dbReference type="HOGENOM" id="CLU_565946_0_0_0"/>
<dbReference type="InParanoid" id="E8QXL6"/>
<name>E8QXL6_ISOPI</name>
<protein>
    <recommendedName>
        <fullName evidence="2">histidine kinase</fullName>
        <ecNumber evidence="2">2.7.13.3</ecNumber>
    </recommendedName>
</protein>
<dbReference type="Proteomes" id="UP000008631">
    <property type="component" value="Chromosome"/>
</dbReference>
<dbReference type="InterPro" id="IPR003594">
    <property type="entry name" value="HATPase_dom"/>
</dbReference>